<dbReference type="InParanoid" id="G3GXK0"/>
<accession>G3GXK0</accession>
<organism evidence="1 2">
    <name type="scientific">Cricetulus griseus</name>
    <name type="common">Chinese hamster</name>
    <name type="synonym">Cricetulus barabensis griseus</name>
    <dbReference type="NCBI Taxonomy" id="10029"/>
    <lineage>
        <taxon>Eukaryota</taxon>
        <taxon>Metazoa</taxon>
        <taxon>Chordata</taxon>
        <taxon>Craniata</taxon>
        <taxon>Vertebrata</taxon>
        <taxon>Euteleostomi</taxon>
        <taxon>Mammalia</taxon>
        <taxon>Eutheria</taxon>
        <taxon>Euarchontoglires</taxon>
        <taxon>Glires</taxon>
        <taxon>Rodentia</taxon>
        <taxon>Myomorpha</taxon>
        <taxon>Muroidea</taxon>
        <taxon>Cricetidae</taxon>
        <taxon>Cricetinae</taxon>
        <taxon>Cricetulus</taxon>
    </lineage>
</organism>
<evidence type="ECO:0000313" key="2">
    <source>
        <dbReference type="Proteomes" id="UP000001075"/>
    </source>
</evidence>
<gene>
    <name evidence="1" type="ORF">I79_002492</name>
</gene>
<protein>
    <submittedName>
        <fullName evidence="1">Uncharacterized protein</fullName>
    </submittedName>
</protein>
<proteinExistence type="predicted"/>
<evidence type="ECO:0000313" key="1">
    <source>
        <dbReference type="EMBL" id="EGV98832.1"/>
    </source>
</evidence>
<name>G3GXK0_CRIGR</name>
<dbReference type="Proteomes" id="UP000001075">
    <property type="component" value="Unassembled WGS sequence"/>
</dbReference>
<sequence>MLRKSQYIHNMQLPSSTWGLASYSYTSYRARDSQQTVEWYYATACPSPPFSVCWERQSREQEIAPSAESHPTCWILFKIPQNSGEHKHLNNFESEASVGS</sequence>
<dbReference type="AlphaFoldDB" id="G3GXK0"/>
<dbReference type="EMBL" id="JH000060">
    <property type="protein sequence ID" value="EGV98832.1"/>
    <property type="molecule type" value="Genomic_DNA"/>
</dbReference>
<reference evidence="2" key="1">
    <citation type="journal article" date="2011" name="Nat. Biotechnol.">
        <title>The genomic sequence of the Chinese hamster ovary (CHO)-K1 cell line.</title>
        <authorList>
            <person name="Xu X."/>
            <person name="Nagarajan H."/>
            <person name="Lewis N.E."/>
            <person name="Pan S."/>
            <person name="Cai Z."/>
            <person name="Liu X."/>
            <person name="Chen W."/>
            <person name="Xie M."/>
            <person name="Wang W."/>
            <person name="Hammond S."/>
            <person name="Andersen M.R."/>
            <person name="Neff N."/>
            <person name="Passarelli B."/>
            <person name="Koh W."/>
            <person name="Fan H.C."/>
            <person name="Wang J."/>
            <person name="Gui Y."/>
            <person name="Lee K.H."/>
            <person name="Betenbaugh M.J."/>
            <person name="Quake S.R."/>
            <person name="Famili I."/>
            <person name="Palsson B.O."/>
            <person name="Wang J."/>
        </authorList>
    </citation>
    <scope>NUCLEOTIDE SEQUENCE [LARGE SCALE GENOMIC DNA]</scope>
    <source>
        <strain evidence="2">CHO K1 cell line</strain>
    </source>
</reference>